<gene>
    <name evidence="2" type="ORF">LCGC14_1933260</name>
</gene>
<reference evidence="2" key="1">
    <citation type="journal article" date="2015" name="Nature">
        <title>Complex archaea that bridge the gap between prokaryotes and eukaryotes.</title>
        <authorList>
            <person name="Spang A."/>
            <person name="Saw J.H."/>
            <person name="Jorgensen S.L."/>
            <person name="Zaremba-Niedzwiedzka K."/>
            <person name="Martijn J."/>
            <person name="Lind A.E."/>
            <person name="van Eijk R."/>
            <person name="Schleper C."/>
            <person name="Guy L."/>
            <person name="Ettema T.J."/>
        </authorList>
    </citation>
    <scope>NUCLEOTIDE SEQUENCE</scope>
</reference>
<sequence>MTPKRRKRAPRPVTPGRRSRIHKPPTCLGEEADRLFTRVAEEALEGHRELFNQLTEHERQIVIEWMSQAIVDGEAENVVHNTLWEVDYKRKPVDIETFITDKHYFGKVLEDLHQKWIDDLKTVFSPTSRIFEWIMTGGIGIGKTTVAMAALGYKLHVMSCLRDPASY</sequence>
<evidence type="ECO:0000256" key="1">
    <source>
        <dbReference type="SAM" id="MobiDB-lite"/>
    </source>
</evidence>
<proteinExistence type="predicted"/>
<accession>A0A0F9I160</accession>
<protein>
    <submittedName>
        <fullName evidence="2">Uncharacterized protein</fullName>
    </submittedName>
</protein>
<organism evidence="2">
    <name type="scientific">marine sediment metagenome</name>
    <dbReference type="NCBI Taxonomy" id="412755"/>
    <lineage>
        <taxon>unclassified sequences</taxon>
        <taxon>metagenomes</taxon>
        <taxon>ecological metagenomes</taxon>
    </lineage>
</organism>
<comment type="caution">
    <text evidence="2">The sequence shown here is derived from an EMBL/GenBank/DDBJ whole genome shotgun (WGS) entry which is preliminary data.</text>
</comment>
<dbReference type="EMBL" id="LAZR01020800">
    <property type="protein sequence ID" value="KKL87580.1"/>
    <property type="molecule type" value="Genomic_DNA"/>
</dbReference>
<feature type="compositionally biased region" description="Basic residues" evidence="1">
    <location>
        <begin position="1"/>
        <end position="10"/>
    </location>
</feature>
<name>A0A0F9I160_9ZZZZ</name>
<evidence type="ECO:0000313" key="2">
    <source>
        <dbReference type="EMBL" id="KKL87580.1"/>
    </source>
</evidence>
<dbReference type="AlphaFoldDB" id="A0A0F9I160"/>
<feature type="non-terminal residue" evidence="2">
    <location>
        <position position="167"/>
    </location>
</feature>
<feature type="region of interest" description="Disordered" evidence="1">
    <location>
        <begin position="1"/>
        <end position="24"/>
    </location>
</feature>